<proteinExistence type="predicted"/>
<dbReference type="GO" id="GO:0008137">
    <property type="term" value="F:NADH dehydrogenase (ubiquinone) activity"/>
    <property type="evidence" value="ECO:0007669"/>
    <property type="project" value="InterPro"/>
</dbReference>
<reference evidence="2" key="1">
    <citation type="submission" date="2018-02" db="EMBL/GenBank/DDBJ databases">
        <title>Rhizophora mucronata_Transcriptome.</title>
        <authorList>
            <person name="Meera S.P."/>
            <person name="Sreeshan A."/>
            <person name="Augustine A."/>
        </authorList>
    </citation>
    <scope>NUCLEOTIDE SEQUENCE</scope>
    <source>
        <tissue evidence="2">Leaf</tissue>
    </source>
</reference>
<dbReference type="GO" id="GO:0042773">
    <property type="term" value="P:ATP synthesis coupled electron transport"/>
    <property type="evidence" value="ECO:0007669"/>
    <property type="project" value="InterPro"/>
</dbReference>
<dbReference type="GO" id="GO:0016020">
    <property type="term" value="C:membrane"/>
    <property type="evidence" value="ECO:0007669"/>
    <property type="project" value="InterPro"/>
</dbReference>
<sequence>MLSSTMPSLSPAAEGLKNGGLENMPSKCSKLLLETPGRCRLCSAPLIWTAVPCVFFRPEDKVTVG</sequence>
<organism evidence="2">
    <name type="scientific">Rhizophora mucronata</name>
    <name type="common">Asiatic mangrove</name>
    <dbReference type="NCBI Taxonomy" id="61149"/>
    <lineage>
        <taxon>Eukaryota</taxon>
        <taxon>Viridiplantae</taxon>
        <taxon>Streptophyta</taxon>
        <taxon>Embryophyta</taxon>
        <taxon>Tracheophyta</taxon>
        <taxon>Spermatophyta</taxon>
        <taxon>Magnoliopsida</taxon>
        <taxon>eudicotyledons</taxon>
        <taxon>Gunneridae</taxon>
        <taxon>Pentapetalae</taxon>
        <taxon>rosids</taxon>
        <taxon>fabids</taxon>
        <taxon>Malpighiales</taxon>
        <taxon>Rhizophoraceae</taxon>
        <taxon>Rhizophora</taxon>
    </lineage>
</organism>
<evidence type="ECO:0000313" key="2">
    <source>
        <dbReference type="EMBL" id="MBX28255.1"/>
    </source>
</evidence>
<dbReference type="EMBL" id="GGEC01047771">
    <property type="protein sequence ID" value="MBX28255.1"/>
    <property type="molecule type" value="Transcribed_RNA"/>
</dbReference>
<feature type="region of interest" description="Disordered" evidence="1">
    <location>
        <begin position="1"/>
        <end position="22"/>
    </location>
</feature>
<name>A0A2P2MDD8_RHIMU</name>
<protein>
    <submittedName>
        <fullName evidence="2">Uncharacterized protein LOC105648813</fullName>
    </submittedName>
</protein>
<accession>A0A2P2MDD8</accession>
<dbReference type="InterPro" id="IPR000283">
    <property type="entry name" value="NADH_UbQ_OxRdtase_75kDa_su_CS"/>
</dbReference>
<dbReference type="AlphaFoldDB" id="A0A2P2MDD8"/>
<evidence type="ECO:0000256" key="1">
    <source>
        <dbReference type="SAM" id="MobiDB-lite"/>
    </source>
</evidence>
<dbReference type="PROSITE" id="PS00641">
    <property type="entry name" value="COMPLEX1_75K_1"/>
    <property type="match status" value="1"/>
</dbReference>